<dbReference type="RefSeq" id="WP_186682421.1">
    <property type="nucleotide sequence ID" value="NZ_CP077093.1"/>
</dbReference>
<reference evidence="2 3" key="2">
    <citation type="journal article" date="2021" name="Microorganisms">
        <title>The Ever-Expanding Pseudomonas Genus: Description of 43 New Species and Partition of the Pseudomonas putida Group.</title>
        <authorList>
            <person name="Girard L."/>
            <person name="Lood C."/>
            <person name="Hofte M."/>
            <person name="Vandamme P."/>
            <person name="Rokni-Zadeh H."/>
            <person name="van Noort V."/>
            <person name="Lavigne R."/>
            <person name="De Mot R."/>
        </authorList>
    </citation>
    <scope>NUCLEOTIDE SEQUENCE [LARGE SCALE GENOMIC DNA]</scope>
    <source>
        <strain evidence="2 3">RW8P3</strain>
    </source>
</reference>
<evidence type="ECO:0000256" key="1">
    <source>
        <dbReference type="SAM" id="MobiDB-lite"/>
    </source>
</evidence>
<proteinExistence type="predicted"/>
<dbReference type="AlphaFoldDB" id="A0A9E6PIL5"/>
<accession>A0A9E6PIL5</accession>
<dbReference type="EMBL" id="CP077093">
    <property type="protein sequence ID" value="QXI27110.1"/>
    <property type="molecule type" value="Genomic_DNA"/>
</dbReference>
<sequence length="273" mass="28399">MNSISPVLPVVEILPGEEIEGWRQGEPNTHIPEEGSLPDGVALLLAVLEPSLRGERRPLASPMAAAGRSAVLGAIAQAPGAAEALLLPEGAMPGGEGLPAAGRGTLGVEAVFRDGLGMQAQAAVEEPAPSVVEEGRGSAETVPEVSVLRGAGEFTLDFVQARLEAAAALAPPFFSGMAEESAAMPEPHEEATPEPSEPDEEPAASGDLLQVPFNNDRARGQVLISREGPGAAGLLIRATDRQVFEQLKGHLDQARQPHWRLDEMLASDSGRST</sequence>
<dbReference type="Proteomes" id="UP000634530">
    <property type="component" value="Chromosome"/>
</dbReference>
<evidence type="ECO:0000313" key="3">
    <source>
        <dbReference type="Proteomes" id="UP000634530"/>
    </source>
</evidence>
<keyword evidence="3" id="KW-1185">Reference proteome</keyword>
<organism evidence="2 3">
    <name type="scientific">Pseudomonas vanderleydeniana</name>
    <dbReference type="NCBI Taxonomy" id="2745495"/>
    <lineage>
        <taxon>Bacteria</taxon>
        <taxon>Pseudomonadati</taxon>
        <taxon>Pseudomonadota</taxon>
        <taxon>Gammaproteobacteria</taxon>
        <taxon>Pseudomonadales</taxon>
        <taxon>Pseudomonadaceae</taxon>
        <taxon>Pseudomonas</taxon>
    </lineage>
</organism>
<gene>
    <name evidence="2" type="ORF">HU752_024815</name>
</gene>
<dbReference type="KEGG" id="pvw:HU752_024815"/>
<feature type="region of interest" description="Disordered" evidence="1">
    <location>
        <begin position="180"/>
        <end position="210"/>
    </location>
</feature>
<reference evidence="2 3" key="1">
    <citation type="journal article" date="2020" name="Microorganisms">
        <title>Reliable Identification of Environmental Pseudomonas Isolates Using the rpoD Gene.</title>
        <authorList>
            <consortium name="The Broad Institute Genome Sequencing Platform"/>
            <person name="Girard L."/>
            <person name="Lood C."/>
            <person name="Rokni-Zadeh H."/>
            <person name="van Noort V."/>
            <person name="Lavigne R."/>
            <person name="De Mot R."/>
        </authorList>
    </citation>
    <scope>NUCLEOTIDE SEQUENCE [LARGE SCALE GENOMIC DNA]</scope>
    <source>
        <strain evidence="2 3">RW8P3</strain>
    </source>
</reference>
<protein>
    <submittedName>
        <fullName evidence="2">Uncharacterized protein</fullName>
    </submittedName>
</protein>
<evidence type="ECO:0000313" key="2">
    <source>
        <dbReference type="EMBL" id="QXI27110.1"/>
    </source>
</evidence>
<name>A0A9E6PIL5_9PSED</name>